<protein>
    <submittedName>
        <fullName evidence="2">Internal scaffolding protein</fullName>
    </submittedName>
</protein>
<accession>A0AAU8B8I1</accession>
<reference evidence="2" key="1">
    <citation type="submission" date="2024-03" db="EMBL/GenBank/DDBJ databases">
        <title>Diverse circular DNA viruses in blood, oral, and fecal samples of captive lemurs.</title>
        <authorList>
            <person name="Paietta E.N."/>
            <person name="Kraberger S."/>
            <person name="Lund M.C."/>
            <person name="Custer J.M."/>
            <person name="Vargas K.M."/>
            <person name="Ehmke E.E."/>
            <person name="Yoder A.D."/>
            <person name="Varsani A."/>
        </authorList>
    </citation>
    <scope>NUCLEOTIDE SEQUENCE</scope>
    <source>
        <strain evidence="2">Duke_28FS_111</strain>
    </source>
</reference>
<organism evidence="2">
    <name type="scientific">Dulem virus 104</name>
    <dbReference type="NCBI Taxonomy" id="3145581"/>
    <lineage>
        <taxon>Viruses</taxon>
        <taxon>Monodnaviria</taxon>
        <taxon>Sangervirae</taxon>
        <taxon>Phixviricota</taxon>
        <taxon>Malgrandaviricetes</taxon>
        <taxon>Petitvirales</taxon>
        <taxon>Microviridae</taxon>
        <taxon>Microvirus</taxon>
    </lineage>
</organism>
<dbReference type="InterPro" id="IPR014131">
    <property type="entry name" value="Chlamydia_phage_Vp3"/>
</dbReference>
<sequence length="172" mass="18836">MDFRTQFQPHDRVKANPGSAIKPVYSPIYDDNGVLDLEQTGQENLYDYIQSHKDSVDIHKILQRFQNGDVTALTKVQGMFGDFTEMPRTYAEALNSVIQAEHTFNSLPVETRAKFNHSFSQFLAKTGTEDWLSALGYKAADMAQAGGTPPGASVKAPPAAGAQDAPKGDDNK</sequence>
<name>A0AAU8B8I1_9VIRU</name>
<feature type="region of interest" description="Disordered" evidence="1">
    <location>
        <begin position="142"/>
        <end position="172"/>
    </location>
</feature>
<dbReference type="Pfam" id="PF09675">
    <property type="entry name" value="Chlamy_scaf"/>
    <property type="match status" value="1"/>
</dbReference>
<evidence type="ECO:0000256" key="1">
    <source>
        <dbReference type="SAM" id="MobiDB-lite"/>
    </source>
</evidence>
<dbReference type="EMBL" id="PP511841">
    <property type="protein sequence ID" value="XCD07998.1"/>
    <property type="molecule type" value="Genomic_DNA"/>
</dbReference>
<proteinExistence type="predicted"/>
<evidence type="ECO:0000313" key="2">
    <source>
        <dbReference type="EMBL" id="XCD07998.1"/>
    </source>
</evidence>